<organism evidence="1 2">
    <name type="scientific">Microcystis aeruginosa G11-04</name>
    <dbReference type="NCBI Taxonomy" id="2685956"/>
    <lineage>
        <taxon>Bacteria</taxon>
        <taxon>Bacillati</taxon>
        <taxon>Cyanobacteriota</taxon>
        <taxon>Cyanophyceae</taxon>
        <taxon>Oscillatoriophycideae</taxon>
        <taxon>Chroococcales</taxon>
        <taxon>Microcystaceae</taxon>
        <taxon>Microcystis</taxon>
    </lineage>
</organism>
<evidence type="ECO:0000313" key="1">
    <source>
        <dbReference type="EMBL" id="NCS58802.1"/>
    </source>
</evidence>
<accession>A0A966G364</accession>
<name>A0A966G364_MICAE</name>
<sequence>MVSRAKLISWLGEAKGIHAKDSFFLSSWLVPLPRQQDYILEHILPSKLKRADFASPLDCL</sequence>
<gene>
    <name evidence="1" type="ORF">GPJ16_18670</name>
</gene>
<proteinExistence type="predicted"/>
<protein>
    <submittedName>
        <fullName evidence="1">Uncharacterized protein</fullName>
    </submittedName>
</protein>
<reference evidence="1" key="1">
    <citation type="journal article" date="2019" name="Mol. Ecol.">
        <title>Genome evolution and host-microbiome shifts correspond with intraspecific niche divergence within harmful algal bloom-forming Microcystis aeruginosa.</title>
        <authorList>
            <person name="Jackrel S.L."/>
            <person name="White J.D."/>
            <person name="Evans J.T."/>
            <person name="Buffin K."/>
            <person name="Hayden K."/>
            <person name="Sarnelle O."/>
            <person name="Denef V.J."/>
        </authorList>
    </citation>
    <scope>NUCLEOTIDE SEQUENCE</scope>
    <source>
        <strain evidence="1">G11-04</strain>
    </source>
</reference>
<dbReference type="Proteomes" id="UP000799330">
    <property type="component" value="Unassembled WGS sequence"/>
</dbReference>
<comment type="caution">
    <text evidence="1">The sequence shown here is derived from an EMBL/GenBank/DDBJ whole genome shotgun (WGS) entry which is preliminary data.</text>
</comment>
<dbReference type="AlphaFoldDB" id="A0A966G364"/>
<dbReference type="EMBL" id="JAADAI010000297">
    <property type="protein sequence ID" value="NCS58802.1"/>
    <property type="molecule type" value="Genomic_DNA"/>
</dbReference>
<evidence type="ECO:0000313" key="2">
    <source>
        <dbReference type="Proteomes" id="UP000799330"/>
    </source>
</evidence>